<dbReference type="InterPro" id="IPR032093">
    <property type="entry name" value="PhoD_N"/>
</dbReference>
<dbReference type="EMBL" id="JABEQN010000013">
    <property type="protein sequence ID" value="MBB2194211.1"/>
    <property type="molecule type" value="Genomic_DNA"/>
</dbReference>
<evidence type="ECO:0000313" key="6">
    <source>
        <dbReference type="Proteomes" id="UP000561077"/>
    </source>
</evidence>
<dbReference type="Proteomes" id="UP000540490">
    <property type="component" value="Unassembled WGS sequence"/>
</dbReference>
<dbReference type="Gene3D" id="3.60.21.70">
    <property type="entry name" value="PhoD-like phosphatase"/>
    <property type="match status" value="1"/>
</dbReference>
<dbReference type="PANTHER" id="PTHR43606:SF2">
    <property type="entry name" value="ALKALINE PHOSPHATASE FAMILY PROTEIN (AFU_ORTHOLOGUE AFUA_5G03860)"/>
    <property type="match status" value="1"/>
</dbReference>
<proteinExistence type="predicted"/>
<dbReference type="Pfam" id="PF16655">
    <property type="entry name" value="PhoD_N"/>
    <property type="match status" value="1"/>
</dbReference>
<evidence type="ECO:0000313" key="4">
    <source>
        <dbReference type="EMBL" id="MBB2194211.1"/>
    </source>
</evidence>
<dbReference type="InterPro" id="IPR018946">
    <property type="entry name" value="PhoD-like_MPP"/>
</dbReference>
<feature type="domain" description="PhoD-like phosphatase metallophosphatase" evidence="1">
    <location>
        <begin position="151"/>
        <end position="484"/>
    </location>
</feature>
<dbReference type="RefSeq" id="WP_182974161.1">
    <property type="nucleotide sequence ID" value="NZ_JABEQN010000013.1"/>
</dbReference>
<dbReference type="SUPFAM" id="SSF56300">
    <property type="entry name" value="Metallo-dependent phosphatases"/>
    <property type="match status" value="1"/>
</dbReference>
<keyword evidence="5" id="KW-1185">Reference proteome</keyword>
<dbReference type="Gene3D" id="2.60.40.380">
    <property type="entry name" value="Purple acid phosphatase-like, N-terminal"/>
    <property type="match status" value="1"/>
</dbReference>
<accession>A0A7W4NVA3</accession>
<evidence type="ECO:0000313" key="3">
    <source>
        <dbReference type="EMBL" id="MBB2165163.1"/>
    </source>
</evidence>
<dbReference type="EMBL" id="JABEQO010000013">
    <property type="protein sequence ID" value="MBB2165163.1"/>
    <property type="molecule type" value="Genomic_DNA"/>
</dbReference>
<dbReference type="InterPro" id="IPR038607">
    <property type="entry name" value="PhoD-like_sf"/>
</dbReference>
<evidence type="ECO:0000313" key="5">
    <source>
        <dbReference type="Proteomes" id="UP000540490"/>
    </source>
</evidence>
<dbReference type="Proteomes" id="UP000561077">
    <property type="component" value="Unassembled WGS sequence"/>
</dbReference>
<name>A0A7W4NVA3_9PROT</name>
<dbReference type="Pfam" id="PF09423">
    <property type="entry name" value="PhoD"/>
    <property type="match status" value="1"/>
</dbReference>
<sequence>MHTHPRPGLGRRRFSSLLLSCPALSSSVSGTGAYAHGATFFPFSVASGDPLSDRVILWTRLARSATDPEPFATTAVPVRWLIAEDRALAHPVRTGTAHARPESGFSVHVDVTGLLADRVYYYAFFFNGERSPVGRTRTLPAPRALPTDARFAVVCCQNWENGYFDAYRDIVDQDLQFVLHLGDYIYDVTRGGGVRRHDRTALPMTLDDYRARHALYRTDPALLAAHEAHPFILLPDNHDALESAPHTQDEDRRRAAAYQAWYEFLPVRAPYRHADDRMQIYRSVELGTLARLNLLDTRQYRDVETPCRQESDGHFAFGVYEKACPAFAADPLRSMLGKTQEAWLDDRLRSTPSRWNILVSTVLMSPLRMTHAGDSYCYPGSWDGYDANRKRILDTIAEYRPANPLCLSGDLHSNLIAQVVRTADDGPEHGIMPEFLGTSISSLWPAPLATPIVQALPKNPHILHYDYQHRGYLLVTMTPGQLKVATRLMSFVDRSGGIARTGQTFALLDGDRTIHTL</sequence>
<dbReference type="PANTHER" id="PTHR43606">
    <property type="entry name" value="PHOSPHATASE, PUTATIVE (AFU_ORTHOLOGUE AFUA_6G08710)-RELATED"/>
    <property type="match status" value="1"/>
</dbReference>
<dbReference type="InterPro" id="IPR052900">
    <property type="entry name" value="Phospholipid_Metab_Enz"/>
</dbReference>
<protein>
    <recommendedName>
        <fullName evidence="7">Alkaline phosphatase</fullName>
    </recommendedName>
</protein>
<feature type="domain" description="Phospholipase D N-terminal" evidence="2">
    <location>
        <begin position="44"/>
        <end position="138"/>
    </location>
</feature>
<organism evidence="3 6">
    <name type="scientific">Gluconacetobacter dulcium</name>
    <dbReference type="NCBI Taxonomy" id="2729096"/>
    <lineage>
        <taxon>Bacteria</taxon>
        <taxon>Pseudomonadati</taxon>
        <taxon>Pseudomonadota</taxon>
        <taxon>Alphaproteobacteria</taxon>
        <taxon>Acetobacterales</taxon>
        <taxon>Acetobacteraceae</taxon>
        <taxon>Gluconacetobacter</taxon>
    </lineage>
</organism>
<dbReference type="CDD" id="cd07389">
    <property type="entry name" value="MPP_PhoD"/>
    <property type="match status" value="1"/>
</dbReference>
<evidence type="ECO:0000259" key="1">
    <source>
        <dbReference type="Pfam" id="PF09423"/>
    </source>
</evidence>
<gene>
    <name evidence="4" type="ORF">HLH25_11295</name>
    <name evidence="3" type="ORF">HLH26_11570</name>
</gene>
<reference evidence="5 6" key="1">
    <citation type="submission" date="2020-04" db="EMBL/GenBank/DDBJ databases">
        <title>Description of novel Gluconacetobacter.</title>
        <authorList>
            <person name="Sombolestani A."/>
        </authorList>
    </citation>
    <scope>NUCLEOTIDE SEQUENCE [LARGE SCALE GENOMIC DNA]</scope>
    <source>
        <strain evidence="4 5">LMG 1728</strain>
        <strain evidence="3 6">LMG 1731</strain>
    </source>
</reference>
<evidence type="ECO:0000259" key="2">
    <source>
        <dbReference type="Pfam" id="PF16655"/>
    </source>
</evidence>
<evidence type="ECO:0008006" key="7">
    <source>
        <dbReference type="Google" id="ProtNLM"/>
    </source>
</evidence>
<dbReference type="InterPro" id="IPR029052">
    <property type="entry name" value="Metallo-depent_PP-like"/>
</dbReference>
<dbReference type="AlphaFoldDB" id="A0A7W4NVA3"/>
<comment type="caution">
    <text evidence="3">The sequence shown here is derived from an EMBL/GenBank/DDBJ whole genome shotgun (WGS) entry which is preliminary data.</text>
</comment>